<evidence type="ECO:0000256" key="3">
    <source>
        <dbReference type="ARBA" id="ARBA00023136"/>
    </source>
</evidence>
<dbReference type="PANTHER" id="PTHR46182">
    <property type="entry name" value="FI19480P1"/>
    <property type="match status" value="1"/>
</dbReference>
<feature type="domain" description="MANSC" evidence="6">
    <location>
        <begin position="360"/>
        <end position="435"/>
    </location>
</feature>
<comment type="caution">
    <text evidence="7">The sequence shown here is derived from an EMBL/GenBank/DDBJ whole genome shotgun (WGS) entry which is preliminary data.</text>
</comment>
<evidence type="ECO:0000313" key="8">
    <source>
        <dbReference type="Proteomes" id="UP001163046"/>
    </source>
</evidence>
<proteinExistence type="predicted"/>
<dbReference type="Proteomes" id="UP001163046">
    <property type="component" value="Unassembled WGS sequence"/>
</dbReference>
<evidence type="ECO:0000313" key="7">
    <source>
        <dbReference type="EMBL" id="KAJ7382501.1"/>
    </source>
</evidence>
<feature type="compositionally biased region" description="Basic and acidic residues" evidence="5">
    <location>
        <begin position="446"/>
        <end position="460"/>
    </location>
</feature>
<name>A0A9W9ZIR4_9CNID</name>
<dbReference type="OrthoDB" id="6019916at2759"/>
<dbReference type="GO" id="GO:0031410">
    <property type="term" value="C:cytoplasmic vesicle"/>
    <property type="evidence" value="ECO:0007669"/>
    <property type="project" value="TreeGrafter"/>
</dbReference>
<dbReference type="AlphaFoldDB" id="A0A9W9ZIR4"/>
<keyword evidence="8" id="KW-1185">Reference proteome</keyword>
<feature type="domain" description="MANSC" evidence="6">
    <location>
        <begin position="143"/>
        <end position="224"/>
    </location>
</feature>
<dbReference type="PROSITE" id="PS50986">
    <property type="entry name" value="MANSC"/>
    <property type="match status" value="2"/>
</dbReference>
<dbReference type="EMBL" id="MU825922">
    <property type="protein sequence ID" value="KAJ7382501.1"/>
    <property type="molecule type" value="Genomic_DNA"/>
</dbReference>
<keyword evidence="3" id="KW-0472">Membrane</keyword>
<protein>
    <recommendedName>
        <fullName evidence="6">MANSC domain-containing protein</fullName>
    </recommendedName>
</protein>
<evidence type="ECO:0000256" key="4">
    <source>
        <dbReference type="ARBA" id="ARBA00023180"/>
    </source>
</evidence>
<keyword evidence="4" id="KW-0325">Glycoprotein</keyword>
<sequence length="582" mass="63478">MASMASMASVVDLGHVPYCACANRWSRGTATLASSSNSTKSIPGPIESCAQSPIQQNVTLRGGINAGTFKKLAQFVAMQLCIRLCCEEKGCDVALMSGKNCYGVQCFSEELCTAVPAKKAPSSLMISHVTIKGEEENSRRSHSVPQNLKCTESEAEDGVTLKGGIGAGNFTDVGTVENVDSCTRLCCVSEKCDLALVIKGHCFLVACFSKELCKTVKSETKNYRPTVAFVRRWVTNVTEDTAITLSNLPATNSKLMCKNSDIKYNSTLKGGIKAGNFTDLGKIAEISTCIRMCCGRKDCDVALMLETNCYAVNCYNEDLCQSVLARKSGLLTNLSPRLSYITSRDEEVLPKKISIGDGVSCRPSVVSYDVTLRGGLSAGKFTPVGHVDSMEACVNLCCKRNTCDIALMLRDSCYSITCASEELCEEVPAPSSEFYPRLSYVRRDTESQTKKEHLQSKPETHNQTNNTGDDLDTKEEGYCTNSEVMTNVTLRGGISTGRFRNRGKVPNMKACVEICCISKTCDVAFLLKNNCFSVTCFNEKLCEASEGTVIDLHTNNCLYLRKNKERGFSSNRKAPEQTLKKI</sequence>
<dbReference type="GO" id="GO:0016020">
    <property type="term" value="C:membrane"/>
    <property type="evidence" value="ECO:0007669"/>
    <property type="project" value="UniProtKB-SubCell"/>
</dbReference>
<evidence type="ECO:0000256" key="2">
    <source>
        <dbReference type="ARBA" id="ARBA00022729"/>
    </source>
</evidence>
<evidence type="ECO:0000256" key="5">
    <source>
        <dbReference type="SAM" id="MobiDB-lite"/>
    </source>
</evidence>
<reference evidence="7" key="1">
    <citation type="submission" date="2023-01" db="EMBL/GenBank/DDBJ databases">
        <title>Genome assembly of the deep-sea coral Lophelia pertusa.</title>
        <authorList>
            <person name="Herrera S."/>
            <person name="Cordes E."/>
        </authorList>
    </citation>
    <scope>NUCLEOTIDE SEQUENCE</scope>
    <source>
        <strain evidence="7">USNM1676648</strain>
        <tissue evidence="7">Polyp</tissue>
    </source>
</reference>
<dbReference type="Pfam" id="PF23597">
    <property type="entry name" value="KIAA0319_N"/>
    <property type="match status" value="5"/>
</dbReference>
<dbReference type="SMART" id="SM00765">
    <property type="entry name" value="MANEC"/>
    <property type="match status" value="4"/>
</dbReference>
<dbReference type="InterPro" id="IPR013980">
    <property type="entry name" value="MANSC_dom"/>
</dbReference>
<gene>
    <name evidence="7" type="ORF">OS493_034663</name>
</gene>
<comment type="subcellular location">
    <subcellularLocation>
        <location evidence="1">Membrane</location>
    </subcellularLocation>
</comment>
<organism evidence="7 8">
    <name type="scientific">Desmophyllum pertusum</name>
    <dbReference type="NCBI Taxonomy" id="174260"/>
    <lineage>
        <taxon>Eukaryota</taxon>
        <taxon>Metazoa</taxon>
        <taxon>Cnidaria</taxon>
        <taxon>Anthozoa</taxon>
        <taxon>Hexacorallia</taxon>
        <taxon>Scleractinia</taxon>
        <taxon>Caryophylliina</taxon>
        <taxon>Caryophylliidae</taxon>
        <taxon>Desmophyllum</taxon>
    </lineage>
</organism>
<accession>A0A9W9ZIR4</accession>
<evidence type="ECO:0000259" key="6">
    <source>
        <dbReference type="PROSITE" id="PS50986"/>
    </source>
</evidence>
<dbReference type="InterPro" id="IPR011106">
    <property type="entry name" value="MANSC_N"/>
</dbReference>
<dbReference type="PANTHER" id="PTHR46182:SF2">
    <property type="entry name" value="FI19480P1"/>
    <property type="match status" value="1"/>
</dbReference>
<evidence type="ECO:0000256" key="1">
    <source>
        <dbReference type="ARBA" id="ARBA00004370"/>
    </source>
</evidence>
<keyword evidence="2" id="KW-0732">Signal</keyword>
<dbReference type="GO" id="GO:0001764">
    <property type="term" value="P:neuron migration"/>
    <property type="evidence" value="ECO:0007669"/>
    <property type="project" value="TreeGrafter"/>
</dbReference>
<feature type="region of interest" description="Disordered" evidence="5">
    <location>
        <begin position="446"/>
        <end position="470"/>
    </location>
</feature>
<dbReference type="InterPro" id="IPR029865">
    <property type="entry name" value="KIAA0319-like"/>
</dbReference>